<keyword evidence="2" id="KW-0378">Hydrolase</keyword>
<dbReference type="InterPro" id="IPR013780">
    <property type="entry name" value="Glyco_hydro_b"/>
</dbReference>
<dbReference type="InterPro" id="IPR025887">
    <property type="entry name" value="Glyco_hydro_31_N_dom"/>
</dbReference>
<dbReference type="InterPro" id="IPR048395">
    <property type="entry name" value="Glyco_hydro_31_C"/>
</dbReference>
<evidence type="ECO:0000259" key="6">
    <source>
        <dbReference type="Pfam" id="PF21365"/>
    </source>
</evidence>
<dbReference type="InterPro" id="IPR051816">
    <property type="entry name" value="Glycosyl_Hydrolase_31"/>
</dbReference>
<evidence type="ECO:0000259" key="5">
    <source>
        <dbReference type="Pfam" id="PF17137"/>
    </source>
</evidence>
<dbReference type="SUPFAM" id="SSF74650">
    <property type="entry name" value="Galactose mutarotase-like"/>
    <property type="match status" value="1"/>
</dbReference>
<protein>
    <submittedName>
        <fullName evidence="7">TIM-barrel domain-containing protein</fullName>
    </submittedName>
</protein>
<evidence type="ECO:0000313" key="8">
    <source>
        <dbReference type="Proteomes" id="UP001594288"/>
    </source>
</evidence>
<dbReference type="Gene3D" id="2.60.40.4070">
    <property type="match status" value="1"/>
</dbReference>
<dbReference type="InterPro" id="IPR011013">
    <property type="entry name" value="Gal_mutarotase_sf_dom"/>
</dbReference>
<dbReference type="Pfam" id="PF21365">
    <property type="entry name" value="Glyco_hydro_31_3rd"/>
    <property type="match status" value="1"/>
</dbReference>
<reference evidence="7 8" key="1">
    <citation type="submission" date="2024-09" db="EMBL/GenBank/DDBJ databases">
        <authorList>
            <person name="D'Angelo T."/>
        </authorList>
    </citation>
    <scope>NUCLEOTIDE SEQUENCE [LARGE SCALE GENOMIC DNA]</scope>
    <source>
        <strain evidence="7">SAG AM-311-F02</strain>
    </source>
</reference>
<dbReference type="SUPFAM" id="SSF51011">
    <property type="entry name" value="Glycosyl hydrolase domain"/>
    <property type="match status" value="1"/>
</dbReference>
<name>A0ABV6YNL7_UNCEI</name>
<evidence type="ECO:0000256" key="1">
    <source>
        <dbReference type="ARBA" id="ARBA00007806"/>
    </source>
</evidence>
<evidence type="ECO:0000259" key="4">
    <source>
        <dbReference type="Pfam" id="PF13802"/>
    </source>
</evidence>
<feature type="domain" description="Glycoside hydrolase family 31 TIM barrel" evidence="3">
    <location>
        <begin position="258"/>
        <end position="576"/>
    </location>
</feature>
<dbReference type="InterPro" id="IPR000322">
    <property type="entry name" value="Glyco_hydro_31_TIM"/>
</dbReference>
<comment type="caution">
    <text evidence="7">The sequence shown here is derived from an EMBL/GenBank/DDBJ whole genome shotgun (WGS) entry which is preliminary data.</text>
</comment>
<feature type="domain" description="Glycosyl hydrolase family 31 C-terminal" evidence="6">
    <location>
        <begin position="584"/>
        <end position="670"/>
    </location>
</feature>
<gene>
    <name evidence="7" type="ORF">ACFL2Z_01945</name>
</gene>
<feature type="domain" description="Glycoside hydrolase family 31 N-terminal" evidence="4">
    <location>
        <begin position="54"/>
        <end position="215"/>
    </location>
</feature>
<dbReference type="Gene3D" id="2.60.40.1180">
    <property type="entry name" value="Golgi alpha-mannosidase II"/>
    <property type="match status" value="2"/>
</dbReference>
<comment type="similarity">
    <text evidence="1 2">Belongs to the glycosyl hydrolase 31 family.</text>
</comment>
<dbReference type="Pfam" id="PF13802">
    <property type="entry name" value="Gal_mutarotas_2"/>
    <property type="match status" value="1"/>
</dbReference>
<evidence type="ECO:0000256" key="2">
    <source>
        <dbReference type="RuleBase" id="RU361185"/>
    </source>
</evidence>
<dbReference type="PANTHER" id="PTHR43863">
    <property type="entry name" value="HYDROLASE, PUTATIVE (AFU_ORTHOLOGUE AFUA_1G03140)-RELATED"/>
    <property type="match status" value="1"/>
</dbReference>
<keyword evidence="8" id="KW-1185">Reference proteome</keyword>
<accession>A0ABV6YNL7</accession>
<dbReference type="Pfam" id="PF17137">
    <property type="entry name" value="DUF5110"/>
    <property type="match status" value="1"/>
</dbReference>
<proteinExistence type="inferred from homology"/>
<sequence length="927" mass="102977">MPIDRTGSAVILLLAVIAYLAIPAAGLGQVGNYTSHLVTSTGLEVIASGDTLLFSLYAHDIVRIDFRPGGAGFADSTPVVIRQPSASVPFDVTDTADSLKFSTSEFEAIISKYPVRIAFHDTGGDELLSEPAAGGLIASGNLRRATFELPGDLHFYGTGQRGIGIDLRGYNFSTYNSPSYGYSGPLETMGINIPFLATSSGYALYFESPIPATMDLGEYNSSVFNYDIYDGELSYFFMVGADVPAQLERYTWLTGRQPLPPKWALGYIQSKYGYRNRADAEAMVQTMRDKNIPADAIVLDLFWFSQMGDLAWNQSAFPDPSTMIDNFLAQGFKTIVITEPYFTEYCVNYPLLTGSASDFVGQAPWGGPYYLGGWWSCGCNALLFDMTNPDARTWLWDRHEEFMNEGVAGLWTDLGEPENHPWEMEHFGGHTRVVHNIYNLLWARTLYEGFAQYRPGERIVNLSRSGYAGIQRYGVFTWSGDVSRSFGGLAVQLPIMLNMALSGMSYHSSDLGGFTGWASDELYIRWIEFGALNPVMRAHGVDNQPTEPWGYGSEAEEIARDYISLRYRLLPYIYTLAHENYETGTPMVRPLFFHDPFDPVLADRDDAYLLGRDLLVAPVVEDGQRQKSVYLPRGYWVDAWTDSLFEGGQTVTVDAPLDRLPLFVRTGAILPMQRVMDYVGAEPADTLLLQVYPSFSSALETFTLYEDDEESLDYMQGEYAKIPMHQCITGNGQDVIFEITIDAAQGSFPEIIADRTVLASVYLVEGTPNEVLLGSDTLSAYPSEQDLLASGDGYFYDAGREVLLIKFEHDIAVTSGLRIVGIELRAAVSGNEPETGKTLLRQNHPNPFKRGTSIAFSVEKPERVRIEVFNLLGQRVATLLDQDRMPGQYLVNWDGSNARGEQSAPGIYFCRLSTAANDQTRKMILIE</sequence>
<dbReference type="InterPro" id="IPR033403">
    <property type="entry name" value="DUF5110"/>
</dbReference>
<dbReference type="InterPro" id="IPR017853">
    <property type="entry name" value="GH"/>
</dbReference>
<dbReference type="CDD" id="cd14752">
    <property type="entry name" value="GH31_N"/>
    <property type="match status" value="1"/>
</dbReference>
<organism evidence="7 8">
    <name type="scientific">Eiseniibacteriota bacterium</name>
    <dbReference type="NCBI Taxonomy" id="2212470"/>
    <lineage>
        <taxon>Bacteria</taxon>
        <taxon>Candidatus Eiseniibacteriota</taxon>
    </lineage>
</organism>
<dbReference type="Gene3D" id="3.20.20.80">
    <property type="entry name" value="Glycosidases"/>
    <property type="match status" value="1"/>
</dbReference>
<dbReference type="Gene3D" id="2.60.40.1760">
    <property type="entry name" value="glycosyl hydrolase (family 31)"/>
    <property type="match status" value="1"/>
</dbReference>
<feature type="domain" description="DUF5110" evidence="5">
    <location>
        <begin position="687"/>
        <end position="757"/>
    </location>
</feature>
<evidence type="ECO:0000259" key="3">
    <source>
        <dbReference type="Pfam" id="PF01055"/>
    </source>
</evidence>
<dbReference type="Pfam" id="PF01055">
    <property type="entry name" value="Glyco_hydro_31_2nd"/>
    <property type="match status" value="1"/>
</dbReference>
<dbReference type="EMBL" id="JBHPEI010000020">
    <property type="protein sequence ID" value="MFC1799658.1"/>
    <property type="molecule type" value="Genomic_DNA"/>
</dbReference>
<dbReference type="InterPro" id="IPR026444">
    <property type="entry name" value="Secre_tail"/>
</dbReference>
<dbReference type="NCBIfam" id="TIGR04183">
    <property type="entry name" value="Por_Secre_tail"/>
    <property type="match status" value="1"/>
</dbReference>
<dbReference type="Proteomes" id="UP001594288">
    <property type="component" value="Unassembled WGS sequence"/>
</dbReference>
<dbReference type="PANTHER" id="PTHR43863:SF2">
    <property type="entry name" value="MALTASE-GLUCOAMYLASE"/>
    <property type="match status" value="1"/>
</dbReference>
<dbReference type="SUPFAM" id="SSF51445">
    <property type="entry name" value="(Trans)glycosidases"/>
    <property type="match status" value="1"/>
</dbReference>
<keyword evidence="2" id="KW-0326">Glycosidase</keyword>
<evidence type="ECO:0000313" key="7">
    <source>
        <dbReference type="EMBL" id="MFC1799658.1"/>
    </source>
</evidence>